<evidence type="ECO:0000256" key="1">
    <source>
        <dbReference type="SAM" id="MobiDB-lite"/>
    </source>
</evidence>
<name>A0A0A9EV09_ARUDO</name>
<dbReference type="AlphaFoldDB" id="A0A0A9EV09"/>
<feature type="region of interest" description="Disordered" evidence="1">
    <location>
        <begin position="46"/>
        <end position="93"/>
    </location>
</feature>
<proteinExistence type="predicted"/>
<accession>A0A0A9EV09</accession>
<reference evidence="2" key="2">
    <citation type="journal article" date="2015" name="Data Brief">
        <title>Shoot transcriptome of the giant reed, Arundo donax.</title>
        <authorList>
            <person name="Barrero R.A."/>
            <person name="Guerrero F.D."/>
            <person name="Moolhuijzen P."/>
            <person name="Goolsby J.A."/>
            <person name="Tidwell J."/>
            <person name="Bellgard S.E."/>
            <person name="Bellgard M.I."/>
        </authorList>
    </citation>
    <scope>NUCLEOTIDE SEQUENCE</scope>
    <source>
        <tissue evidence="2">Shoot tissue taken approximately 20 cm above the soil surface</tissue>
    </source>
</reference>
<evidence type="ECO:0000313" key="2">
    <source>
        <dbReference type="EMBL" id="JAE03927.1"/>
    </source>
</evidence>
<protein>
    <submittedName>
        <fullName evidence="2">Uncharacterized protein</fullName>
    </submittedName>
</protein>
<reference evidence="2" key="1">
    <citation type="submission" date="2014-09" db="EMBL/GenBank/DDBJ databases">
        <authorList>
            <person name="Magalhaes I.L.F."/>
            <person name="Oliveira U."/>
            <person name="Santos F.R."/>
            <person name="Vidigal T.H.D.A."/>
            <person name="Brescovit A.D."/>
            <person name="Santos A.J."/>
        </authorList>
    </citation>
    <scope>NUCLEOTIDE SEQUENCE</scope>
    <source>
        <tissue evidence="2">Shoot tissue taken approximately 20 cm above the soil surface</tissue>
    </source>
</reference>
<sequence length="93" mass="10568">MENSEYERKKEDDLQRLSEAHSHAFHQELVEKSRIQIQPLHDLSRKQPEMVGSMGNTDLDIPESVGLSGPQPSSAKRLVEPGSVRCSTRRRQS</sequence>
<organism evidence="2">
    <name type="scientific">Arundo donax</name>
    <name type="common">Giant reed</name>
    <name type="synonym">Donax arundinaceus</name>
    <dbReference type="NCBI Taxonomy" id="35708"/>
    <lineage>
        <taxon>Eukaryota</taxon>
        <taxon>Viridiplantae</taxon>
        <taxon>Streptophyta</taxon>
        <taxon>Embryophyta</taxon>
        <taxon>Tracheophyta</taxon>
        <taxon>Spermatophyta</taxon>
        <taxon>Magnoliopsida</taxon>
        <taxon>Liliopsida</taxon>
        <taxon>Poales</taxon>
        <taxon>Poaceae</taxon>
        <taxon>PACMAD clade</taxon>
        <taxon>Arundinoideae</taxon>
        <taxon>Arundineae</taxon>
        <taxon>Arundo</taxon>
    </lineage>
</organism>
<dbReference type="EMBL" id="GBRH01193969">
    <property type="protein sequence ID" value="JAE03927.1"/>
    <property type="molecule type" value="Transcribed_RNA"/>
</dbReference>
<feature type="region of interest" description="Disordered" evidence="1">
    <location>
        <begin position="1"/>
        <end position="20"/>
    </location>
</feature>